<dbReference type="EMBL" id="DXHS01000113">
    <property type="protein sequence ID" value="HIW03012.1"/>
    <property type="molecule type" value="Genomic_DNA"/>
</dbReference>
<dbReference type="InterPro" id="IPR022038">
    <property type="entry name" value="Ig-like_bact"/>
</dbReference>
<feature type="domain" description="Ig-like" evidence="2">
    <location>
        <begin position="48"/>
        <end position="105"/>
    </location>
</feature>
<feature type="signal peptide" evidence="1">
    <location>
        <begin position="1"/>
        <end position="21"/>
    </location>
</feature>
<evidence type="ECO:0000259" key="2">
    <source>
        <dbReference type="Pfam" id="PF07523"/>
    </source>
</evidence>
<name>A0A9D1Q074_9FIRM</name>
<accession>A0A9D1Q074</accession>
<dbReference type="Gene3D" id="2.60.40.3630">
    <property type="match status" value="1"/>
</dbReference>
<organism evidence="3 4">
    <name type="scientific">Candidatus Protoclostridium stercorigallinarum</name>
    <dbReference type="NCBI Taxonomy" id="2838741"/>
    <lineage>
        <taxon>Bacteria</taxon>
        <taxon>Bacillati</taxon>
        <taxon>Bacillota</taxon>
        <taxon>Clostridia</taxon>
        <taxon>Candidatus Protoclostridium</taxon>
    </lineage>
</organism>
<dbReference type="Pfam" id="PF07523">
    <property type="entry name" value="Big_3"/>
    <property type="match status" value="1"/>
</dbReference>
<evidence type="ECO:0000256" key="1">
    <source>
        <dbReference type="SAM" id="SignalP"/>
    </source>
</evidence>
<feature type="chain" id="PRO_5039654042" evidence="1">
    <location>
        <begin position="22"/>
        <end position="221"/>
    </location>
</feature>
<protein>
    <submittedName>
        <fullName evidence="3">Bacterial Ig-like domain-containing protein</fullName>
    </submittedName>
</protein>
<dbReference type="PROSITE" id="PS51257">
    <property type="entry name" value="PROKAR_LIPOPROTEIN"/>
    <property type="match status" value="1"/>
</dbReference>
<dbReference type="Proteomes" id="UP000823990">
    <property type="component" value="Unassembled WGS sequence"/>
</dbReference>
<reference evidence="3" key="1">
    <citation type="journal article" date="2021" name="PeerJ">
        <title>Extensive microbial diversity within the chicken gut microbiome revealed by metagenomics and culture.</title>
        <authorList>
            <person name="Gilroy R."/>
            <person name="Ravi A."/>
            <person name="Getino M."/>
            <person name="Pursley I."/>
            <person name="Horton D.L."/>
            <person name="Alikhan N.F."/>
            <person name="Baker D."/>
            <person name="Gharbi K."/>
            <person name="Hall N."/>
            <person name="Watson M."/>
            <person name="Adriaenssens E.M."/>
            <person name="Foster-Nyarko E."/>
            <person name="Jarju S."/>
            <person name="Secka A."/>
            <person name="Antonio M."/>
            <person name="Oren A."/>
            <person name="Chaudhuri R.R."/>
            <person name="La Ragione R."/>
            <person name="Hildebrand F."/>
            <person name="Pallen M.J."/>
        </authorList>
    </citation>
    <scope>NUCLEOTIDE SEQUENCE</scope>
    <source>
        <strain evidence="3">12435</strain>
    </source>
</reference>
<keyword evidence="1" id="KW-0732">Signal</keyword>
<reference evidence="3" key="2">
    <citation type="submission" date="2021-04" db="EMBL/GenBank/DDBJ databases">
        <authorList>
            <person name="Gilroy R."/>
        </authorList>
    </citation>
    <scope>NUCLEOTIDE SEQUENCE</scope>
    <source>
        <strain evidence="3">12435</strain>
    </source>
</reference>
<gene>
    <name evidence="3" type="ORF">H9892_06700</name>
</gene>
<evidence type="ECO:0000313" key="4">
    <source>
        <dbReference type="Proteomes" id="UP000823990"/>
    </source>
</evidence>
<dbReference type="AlphaFoldDB" id="A0A9D1Q074"/>
<sequence length="221" mass="23912">MNKIKYAVIMALLVACLVMSAAALVACGGTGANELTVDTEDAAVVFEVGTEFSSEGIVVYTKQGGKNVRISSDEYEITAPDTSAVGEKTVTVTYGDLKATYTVSVVVKEQTAVFTGTITSGLGAGETMSYPAEFKCFNTMTWELWYEDYRREPGDTGEYSMKDSGRYKLKDGVYTMMLTTKTEDTVTDSEGNVSFFYMGVTLPVYGGQKNGTFYGTLTLES</sequence>
<proteinExistence type="predicted"/>
<evidence type="ECO:0000313" key="3">
    <source>
        <dbReference type="EMBL" id="HIW03012.1"/>
    </source>
</evidence>
<comment type="caution">
    <text evidence="3">The sequence shown here is derived from an EMBL/GenBank/DDBJ whole genome shotgun (WGS) entry which is preliminary data.</text>
</comment>